<dbReference type="GO" id="GO:0042597">
    <property type="term" value="C:periplasmic space"/>
    <property type="evidence" value="ECO:0007669"/>
    <property type="project" value="InterPro"/>
</dbReference>
<evidence type="ECO:0000313" key="5">
    <source>
        <dbReference type="EMBL" id="SCC23260.1"/>
    </source>
</evidence>
<feature type="domain" description="Alginate lyase" evidence="4">
    <location>
        <begin position="107"/>
        <end position="319"/>
    </location>
</feature>
<dbReference type="InterPro" id="IPR008397">
    <property type="entry name" value="Alginate_lyase_dom"/>
</dbReference>
<accession>A0A1C4CW48</accession>
<dbReference type="STRING" id="1335309.GA0116948_104328"/>
<dbReference type="GO" id="GO:0016829">
    <property type="term" value="F:lyase activity"/>
    <property type="evidence" value="ECO:0007669"/>
    <property type="project" value="UniProtKB-KW"/>
</dbReference>
<evidence type="ECO:0000313" key="6">
    <source>
        <dbReference type="Proteomes" id="UP000242818"/>
    </source>
</evidence>
<dbReference type="OrthoDB" id="640151at2"/>
<dbReference type="RefSeq" id="WP_089711098.1">
    <property type="nucleotide sequence ID" value="NZ_FMAR01000004.1"/>
</dbReference>
<protein>
    <submittedName>
        <fullName evidence="5">Alginate lyase</fullName>
    </submittedName>
</protein>
<proteinExistence type="predicted"/>
<dbReference type="AlphaFoldDB" id="A0A1C4CW48"/>
<dbReference type="Proteomes" id="UP000242818">
    <property type="component" value="Unassembled WGS sequence"/>
</dbReference>
<evidence type="ECO:0000259" key="4">
    <source>
        <dbReference type="Pfam" id="PF05426"/>
    </source>
</evidence>
<sequence length="385" mass="41802">MKRNLLYAFITSGLLAICCVVYTSCSKKEAAATNGSQVARPAAITSFNHPGVLNNTASLDLIAAQANGGNTARLSAYQKVLDYVNGQTVPTTFYATVTVGSNGVSTASKDQIRRDAELAYALALRWAKTGSATYAQQCIQILNGWSYTFQNYALVPNAGTNAYQPGLEASWTTPTFVAAAEIMRYYKINGTTGSGWSQADIDQFGVYLNNVKNNYINNMPVYNNNWNASMGYAKMAIGVFLNSVSVYENGKAAVLQYLPIIIDSSGYIGEMCDRNDCVHYQYSLTAFSYAAEIATIQGDNSIWTANSSRISAGYDFMRTAYTGAYCGVCATSSPVFPGTEVANHHYNTANLNYLRGLQAPLGIPNDRTFLGFTTYTHYNVSVSNF</sequence>
<keyword evidence="2 5" id="KW-0456">Lyase</keyword>
<name>A0A1C4CW48_9BACT</name>
<reference evidence="5 6" key="1">
    <citation type="submission" date="2016-08" db="EMBL/GenBank/DDBJ databases">
        <authorList>
            <person name="Seilhamer J.J."/>
        </authorList>
    </citation>
    <scope>NUCLEOTIDE SEQUENCE [LARGE SCALE GENOMIC DNA]</scope>
    <source>
        <strain evidence="5 6">A37T2</strain>
    </source>
</reference>
<dbReference type="InterPro" id="IPR008929">
    <property type="entry name" value="Chondroitin_lyas"/>
</dbReference>
<evidence type="ECO:0000256" key="2">
    <source>
        <dbReference type="ARBA" id="ARBA00023239"/>
    </source>
</evidence>
<keyword evidence="6" id="KW-1185">Reference proteome</keyword>
<organism evidence="5 6">
    <name type="scientific">Chitinophaga costaii</name>
    <dbReference type="NCBI Taxonomy" id="1335309"/>
    <lineage>
        <taxon>Bacteria</taxon>
        <taxon>Pseudomonadati</taxon>
        <taxon>Bacteroidota</taxon>
        <taxon>Chitinophagia</taxon>
        <taxon>Chitinophagales</taxon>
        <taxon>Chitinophagaceae</taxon>
        <taxon>Chitinophaga</taxon>
    </lineage>
</organism>
<evidence type="ECO:0000256" key="3">
    <source>
        <dbReference type="SAM" id="SignalP"/>
    </source>
</evidence>
<feature type="chain" id="PRO_5008690140" evidence="3">
    <location>
        <begin position="24"/>
        <end position="385"/>
    </location>
</feature>
<evidence type="ECO:0000256" key="1">
    <source>
        <dbReference type="ARBA" id="ARBA00022729"/>
    </source>
</evidence>
<dbReference type="EMBL" id="FMAR01000004">
    <property type="protein sequence ID" value="SCC23260.1"/>
    <property type="molecule type" value="Genomic_DNA"/>
</dbReference>
<feature type="signal peptide" evidence="3">
    <location>
        <begin position="1"/>
        <end position="23"/>
    </location>
</feature>
<dbReference type="Pfam" id="PF05426">
    <property type="entry name" value="Alginate_lyase"/>
    <property type="match status" value="1"/>
</dbReference>
<dbReference type="Gene3D" id="1.50.10.100">
    <property type="entry name" value="Chondroitin AC/alginate lyase"/>
    <property type="match status" value="1"/>
</dbReference>
<dbReference type="SUPFAM" id="SSF48230">
    <property type="entry name" value="Chondroitin AC/alginate lyase"/>
    <property type="match status" value="1"/>
</dbReference>
<keyword evidence="1 3" id="KW-0732">Signal</keyword>
<gene>
    <name evidence="5" type="ORF">GA0116948_104328</name>
</gene>